<dbReference type="Proteomes" id="UP000005222">
    <property type="component" value="Chromosome L"/>
</dbReference>
<dbReference type="Gene3D" id="3.40.50.720">
    <property type="entry name" value="NAD(P)-binding Rossmann-like Domain"/>
    <property type="match status" value="1"/>
</dbReference>
<dbReference type="Proteomes" id="UP000005222">
    <property type="component" value="Chromosome K"/>
</dbReference>
<dbReference type="InterPro" id="IPR011032">
    <property type="entry name" value="GroES-like_sf"/>
</dbReference>
<reference evidence="8" key="1">
    <citation type="submission" date="2011-10" db="EMBL/GenBank/DDBJ databases">
        <authorList>
            <person name="Genoscope - CEA"/>
        </authorList>
    </citation>
    <scope>NUCLEOTIDE SEQUENCE</scope>
</reference>
<dbReference type="OMA" id="NYANTHE"/>
<dbReference type="PANTHER" id="PTHR43981:SF2">
    <property type="entry name" value="ENOYL-[ACYL-CARRIER-PROTEIN] REDUCTASE, MITOCHONDRIAL"/>
    <property type="match status" value="1"/>
</dbReference>
<dbReference type="EMBL" id="FO082048">
    <property type="protein sequence ID" value="CCE84546.1"/>
    <property type="molecule type" value="Genomic_DNA"/>
</dbReference>
<dbReference type="eggNOG" id="KOG0025">
    <property type="taxonomic scope" value="Eukaryota"/>
</dbReference>
<proteinExistence type="inferred from homology"/>
<keyword evidence="9" id="KW-1185">Reference proteome</keyword>
<dbReference type="STRING" id="559304.G8Y7G6"/>
<dbReference type="GO" id="GO:0006631">
    <property type="term" value="P:fatty acid metabolic process"/>
    <property type="evidence" value="ECO:0007669"/>
    <property type="project" value="TreeGrafter"/>
</dbReference>
<evidence type="ECO:0000313" key="7">
    <source>
        <dbReference type="EMBL" id="CCE83515.1"/>
    </source>
</evidence>
<gene>
    <name evidence="8" type="primary">Piso0_004093</name>
    <name evidence="7" type="ORF">GNLVRS01_PISO0K09294g</name>
    <name evidence="8" type="ORF">GNLVRS01_PISO0L09295g</name>
</gene>
<dbReference type="InParanoid" id="G8Y7G6"/>
<dbReference type="EMBL" id="FO082049">
    <property type="protein sequence ID" value="CCE83515.1"/>
    <property type="molecule type" value="Genomic_DNA"/>
</dbReference>
<keyword evidence="6" id="KW-0496">Mitochondrion</keyword>
<sequence length="373" mass="41226">MVKIEAKAVVIFEKGKLPEVLKEHTFTVDTDAIGEYQVVGESRGSPVNVSDLAQTGHAYKSQPTWTTELGGGRLAVLGNEGAFEIIAVGKGVTDFEVGDIVIPNRPSFGTWRSHIVETCEPGKHLPLRCVSSHKNPGLTAEQASTIRVNPSTAYDLVNDYIKDWDPNGNDWIIQSGGNSQVGKYLVQFAKLRNIKTISIIRHGKPDHDEIVKELKDLGATHVITDVEAASDKFKNEIVPSWVGSGAIRLATDCVGGDTFRTLSEYLTGDYMTDPRRPYLVTYGFVGSFDVNISGIDILSKGIIIAPYWLTSKTRLKREEAIHTLEEVSRLIIEGKIKHVPFVTHKYDAKVGWLNTYLMAIRDISKGKQVVTYK</sequence>
<comment type="subcellular location">
    <subcellularLocation>
        <location evidence="1">Mitochondrion</location>
    </subcellularLocation>
</comment>
<dbReference type="CDD" id="cd08290">
    <property type="entry name" value="ETR"/>
    <property type="match status" value="1"/>
</dbReference>
<accession>G8Y7G6</accession>
<dbReference type="SUPFAM" id="SSF50129">
    <property type="entry name" value="GroES-like"/>
    <property type="match status" value="1"/>
</dbReference>
<evidence type="ECO:0000256" key="2">
    <source>
        <dbReference type="ARBA" id="ARBA00010371"/>
    </source>
</evidence>
<keyword evidence="4" id="KW-0809">Transit peptide</keyword>
<dbReference type="GO" id="GO:0005739">
    <property type="term" value="C:mitochondrion"/>
    <property type="evidence" value="ECO:0007669"/>
    <property type="project" value="UniProtKB-SubCell"/>
</dbReference>
<organism evidence="8 9">
    <name type="scientific">Pichia sorbitophila (strain ATCC MYA-4447 / BCRC 22081 / CBS 7064 / NBRC 10061 / NRRL Y-12695)</name>
    <name type="common">Hybrid yeast</name>
    <dbReference type="NCBI Taxonomy" id="559304"/>
    <lineage>
        <taxon>Eukaryota</taxon>
        <taxon>Fungi</taxon>
        <taxon>Dikarya</taxon>
        <taxon>Ascomycota</taxon>
        <taxon>Saccharomycotina</taxon>
        <taxon>Pichiomycetes</taxon>
        <taxon>Debaryomycetaceae</taxon>
        <taxon>Millerozyma</taxon>
    </lineage>
</organism>
<evidence type="ECO:0000256" key="5">
    <source>
        <dbReference type="ARBA" id="ARBA00023002"/>
    </source>
</evidence>
<dbReference type="InterPro" id="IPR036291">
    <property type="entry name" value="NAD(P)-bd_dom_sf"/>
</dbReference>
<evidence type="ECO:0000313" key="9">
    <source>
        <dbReference type="Proteomes" id="UP000005222"/>
    </source>
</evidence>
<name>G8Y7G6_PICSO</name>
<evidence type="ECO:0000256" key="6">
    <source>
        <dbReference type="ARBA" id="ARBA00023128"/>
    </source>
</evidence>
<keyword evidence="5" id="KW-0560">Oxidoreductase</keyword>
<evidence type="ECO:0000313" key="8">
    <source>
        <dbReference type="EMBL" id="CCE84546.1"/>
    </source>
</evidence>
<comment type="similarity">
    <text evidence="2">Belongs to the zinc-containing alcohol dehydrogenase family. Quinone oxidoreductase subfamily.</text>
</comment>
<dbReference type="AlphaFoldDB" id="G8Y7G6"/>
<dbReference type="InterPro" id="IPR051034">
    <property type="entry name" value="Mito_Enoyl-ACP_Reductase"/>
</dbReference>
<dbReference type="OrthoDB" id="7482721at2759"/>
<protein>
    <submittedName>
        <fullName evidence="8">Piso0_004093 protein</fullName>
    </submittedName>
</protein>
<dbReference type="GO" id="GO:0016491">
    <property type="term" value="F:oxidoreductase activity"/>
    <property type="evidence" value="ECO:0007669"/>
    <property type="project" value="UniProtKB-KW"/>
</dbReference>
<evidence type="ECO:0000256" key="3">
    <source>
        <dbReference type="ARBA" id="ARBA00022857"/>
    </source>
</evidence>
<dbReference type="Gene3D" id="3.90.180.10">
    <property type="entry name" value="Medium-chain alcohol dehydrogenases, catalytic domain"/>
    <property type="match status" value="1"/>
</dbReference>
<dbReference type="HOGENOM" id="CLU_026673_17_0_1"/>
<evidence type="ECO:0000256" key="4">
    <source>
        <dbReference type="ARBA" id="ARBA00022946"/>
    </source>
</evidence>
<reference evidence="9" key="2">
    <citation type="journal article" date="2012" name="G3 (Bethesda)">
        <title>Pichia sorbitophila, an interspecies yeast hybrid reveals early steps of genome resolution following polyploidization.</title>
        <authorList>
            <person name="Leh Louis V."/>
            <person name="Despons L."/>
            <person name="Friedrich A."/>
            <person name="Martin T."/>
            <person name="Durrens P."/>
            <person name="Casaregola S."/>
            <person name="Neuveglise C."/>
            <person name="Fairhead C."/>
            <person name="Marck C."/>
            <person name="Cruz J.A."/>
            <person name="Straub M.L."/>
            <person name="Kugler V."/>
            <person name="Sacerdot C."/>
            <person name="Uzunov Z."/>
            <person name="Thierry A."/>
            <person name="Weiss S."/>
            <person name="Bleykasten C."/>
            <person name="De Montigny J."/>
            <person name="Jacques N."/>
            <person name="Jung P."/>
            <person name="Lemaire M."/>
            <person name="Mallet S."/>
            <person name="Morel G."/>
            <person name="Richard G.F."/>
            <person name="Sarkar A."/>
            <person name="Savel G."/>
            <person name="Schacherer J."/>
            <person name="Seret M.L."/>
            <person name="Talla E."/>
            <person name="Samson G."/>
            <person name="Jubin C."/>
            <person name="Poulain J."/>
            <person name="Vacherie B."/>
            <person name="Barbe V."/>
            <person name="Pelletier E."/>
            <person name="Sherman D.J."/>
            <person name="Westhof E."/>
            <person name="Weissenbach J."/>
            <person name="Baret P.V."/>
            <person name="Wincker P."/>
            <person name="Gaillardin C."/>
            <person name="Dujon B."/>
            <person name="Souciet J.L."/>
        </authorList>
    </citation>
    <scope>NUCLEOTIDE SEQUENCE [LARGE SCALE GENOMIC DNA]</scope>
    <source>
        <strain evidence="9">ATCC MYA-4447 / BCRC 22081 / CBS 7064 / NBRC 10061 / NRRL Y-12695</strain>
    </source>
</reference>
<dbReference type="SUPFAM" id="SSF51735">
    <property type="entry name" value="NAD(P)-binding Rossmann-fold domains"/>
    <property type="match status" value="1"/>
</dbReference>
<evidence type="ECO:0000256" key="1">
    <source>
        <dbReference type="ARBA" id="ARBA00004173"/>
    </source>
</evidence>
<dbReference type="PANTHER" id="PTHR43981">
    <property type="entry name" value="ENOYL-[ACYL-CARRIER-PROTEIN] REDUCTASE, MITOCHONDRIAL"/>
    <property type="match status" value="1"/>
</dbReference>
<keyword evidence="3" id="KW-0521">NADP</keyword>